<evidence type="ECO:0000313" key="1">
    <source>
        <dbReference type="EMBL" id="DAD20927.1"/>
    </source>
</evidence>
<protein>
    <submittedName>
        <fullName evidence="1">Uncharacterized protein</fullName>
    </submittedName>
</protein>
<accession>A0A822XKW4</accession>
<dbReference type="EMBL" id="DUZY01000001">
    <property type="protein sequence ID" value="DAD20927.1"/>
    <property type="molecule type" value="Genomic_DNA"/>
</dbReference>
<keyword evidence="2" id="KW-1185">Reference proteome</keyword>
<gene>
    <name evidence="1" type="ORF">HUJ06_022390</name>
</gene>
<reference evidence="1 2" key="1">
    <citation type="journal article" date="2020" name="Mol. Biol. Evol.">
        <title>Distinct Expression and Methylation Patterns for Genes with Different Fates following a Single Whole-Genome Duplication in Flowering Plants.</title>
        <authorList>
            <person name="Shi T."/>
            <person name="Rahmani R.S."/>
            <person name="Gugger P.F."/>
            <person name="Wang M."/>
            <person name="Li H."/>
            <person name="Zhang Y."/>
            <person name="Li Z."/>
            <person name="Wang Q."/>
            <person name="Van de Peer Y."/>
            <person name="Marchal K."/>
            <person name="Chen J."/>
        </authorList>
    </citation>
    <scope>NUCLEOTIDE SEQUENCE [LARGE SCALE GENOMIC DNA]</scope>
    <source>
        <tissue evidence="1">Leaf</tissue>
    </source>
</reference>
<evidence type="ECO:0000313" key="2">
    <source>
        <dbReference type="Proteomes" id="UP000607653"/>
    </source>
</evidence>
<dbReference type="Proteomes" id="UP000607653">
    <property type="component" value="Unassembled WGS sequence"/>
</dbReference>
<organism evidence="1 2">
    <name type="scientific">Nelumbo nucifera</name>
    <name type="common">Sacred lotus</name>
    <dbReference type="NCBI Taxonomy" id="4432"/>
    <lineage>
        <taxon>Eukaryota</taxon>
        <taxon>Viridiplantae</taxon>
        <taxon>Streptophyta</taxon>
        <taxon>Embryophyta</taxon>
        <taxon>Tracheophyta</taxon>
        <taxon>Spermatophyta</taxon>
        <taxon>Magnoliopsida</taxon>
        <taxon>Proteales</taxon>
        <taxon>Nelumbonaceae</taxon>
        <taxon>Nelumbo</taxon>
    </lineage>
</organism>
<proteinExistence type="predicted"/>
<sequence>MIISPLNSIVNRMEDDDALFAFSFDILKKVAAANEDHDDKCESENDGADWFRYEVVLPGHSGRRMED</sequence>
<comment type="caution">
    <text evidence="1">The sequence shown here is derived from an EMBL/GenBank/DDBJ whole genome shotgun (WGS) entry which is preliminary data.</text>
</comment>
<name>A0A822XKW4_NELNU</name>
<dbReference type="AlphaFoldDB" id="A0A822XKW4"/>